<comment type="pathway">
    <text evidence="2">Cofactor biosynthesis; ubiquinone biosynthesis.</text>
</comment>
<dbReference type="PRINTS" id="PR00420">
    <property type="entry name" value="RNGMNOXGNASE"/>
</dbReference>
<accession>A0A4R3MG60</accession>
<dbReference type="OrthoDB" id="9796623at2"/>
<evidence type="ECO:0000313" key="10">
    <source>
        <dbReference type="EMBL" id="TCT12526.1"/>
    </source>
</evidence>
<comment type="similarity">
    <text evidence="3">Belongs to the UbiH/COQ6 family.</text>
</comment>
<keyword evidence="6" id="KW-0560">Oxidoreductase</keyword>
<dbReference type="InterPro" id="IPR010971">
    <property type="entry name" value="UbiH/COQ6"/>
</dbReference>
<evidence type="ECO:0000256" key="6">
    <source>
        <dbReference type="ARBA" id="ARBA00023002"/>
    </source>
</evidence>
<keyword evidence="5" id="KW-0274">FAD</keyword>
<sequence>MVAAENRFDVVVAGGGPAGLSAALAIAAAGLTVAVVDPLADPARDRRTSALMVASVRMLRRLGVWSDCAAEAAPLERLRIIDDTGRLVRAPSVEFAASEIGEAAFGWNIHNRVLVATLRRRIGEMPSAHLIVATVTGIELDADGAVVRLADGSRLAAALVVAADGRRSLCRRAAGIAVDEWSYDQAALVTDLEHERPHCGVSTEFHGCNGPFTLVPLPGDRSSLVWVDRPRAVETFAALSPEGLAGEIERRSHRLLGRVRAAARCATYRLSGLNARRYAARRVALVGEAAHVIPPIGAQGLNLGLRDAAMIAEIVADAFEAGRDIGGEEVCTAYDAARRIDIVSRAGAVDLLNRTLLSDFVPLQALRAAGLRVLSGIGPIRRLIVREGIAPTHGLPRIMRPADGDGMTAGSLPYAAVE</sequence>
<keyword evidence="4" id="KW-0285">Flavoprotein</keyword>
<keyword evidence="8" id="KW-0472">Membrane</keyword>
<comment type="caution">
    <text evidence="10">The sequence shown here is derived from an EMBL/GenBank/DDBJ whole genome shotgun (WGS) entry which is preliminary data.</text>
</comment>
<dbReference type="NCBIfam" id="NF005691">
    <property type="entry name" value="PRK07494.1"/>
    <property type="match status" value="1"/>
</dbReference>
<evidence type="ECO:0000256" key="2">
    <source>
        <dbReference type="ARBA" id="ARBA00004749"/>
    </source>
</evidence>
<evidence type="ECO:0000256" key="8">
    <source>
        <dbReference type="SAM" id="Phobius"/>
    </source>
</evidence>
<protein>
    <submittedName>
        <fullName evidence="10">2-octaprenyl-3-methyl-6-methoxy-1,4-benzoquinol hydroxylase</fullName>
    </submittedName>
</protein>
<keyword evidence="7" id="KW-0503">Monooxygenase</keyword>
<dbReference type="Gene3D" id="3.50.50.60">
    <property type="entry name" value="FAD/NAD(P)-binding domain"/>
    <property type="match status" value="2"/>
</dbReference>
<evidence type="ECO:0000256" key="1">
    <source>
        <dbReference type="ARBA" id="ARBA00001974"/>
    </source>
</evidence>
<feature type="domain" description="FAD-binding" evidence="9">
    <location>
        <begin position="8"/>
        <end position="320"/>
    </location>
</feature>
<name>A0A4R3MG60_9HYPH</name>
<dbReference type="GO" id="GO:0004497">
    <property type="term" value="F:monooxygenase activity"/>
    <property type="evidence" value="ECO:0007669"/>
    <property type="project" value="UniProtKB-KW"/>
</dbReference>
<dbReference type="PANTHER" id="PTHR43876:SF7">
    <property type="entry name" value="UBIQUINONE BIOSYNTHESIS MONOOXYGENASE COQ6, MITOCHONDRIAL"/>
    <property type="match status" value="1"/>
</dbReference>
<keyword evidence="8" id="KW-0812">Transmembrane</keyword>
<evidence type="ECO:0000256" key="5">
    <source>
        <dbReference type="ARBA" id="ARBA00022827"/>
    </source>
</evidence>
<keyword evidence="8" id="KW-1133">Transmembrane helix</keyword>
<evidence type="ECO:0000256" key="7">
    <source>
        <dbReference type="ARBA" id="ARBA00023033"/>
    </source>
</evidence>
<evidence type="ECO:0000313" key="11">
    <source>
        <dbReference type="Proteomes" id="UP000295678"/>
    </source>
</evidence>
<dbReference type="NCBIfam" id="TIGR01988">
    <property type="entry name" value="Ubi-OHases"/>
    <property type="match status" value="1"/>
</dbReference>
<dbReference type="GO" id="GO:0006744">
    <property type="term" value="P:ubiquinone biosynthetic process"/>
    <property type="evidence" value="ECO:0007669"/>
    <property type="project" value="UniProtKB-UniPathway"/>
</dbReference>
<evidence type="ECO:0000256" key="4">
    <source>
        <dbReference type="ARBA" id="ARBA00022630"/>
    </source>
</evidence>
<dbReference type="Proteomes" id="UP000295678">
    <property type="component" value="Unassembled WGS sequence"/>
</dbReference>
<dbReference type="InterPro" id="IPR051205">
    <property type="entry name" value="UbiH/COQ6_monooxygenase"/>
</dbReference>
<evidence type="ECO:0000256" key="3">
    <source>
        <dbReference type="ARBA" id="ARBA00005349"/>
    </source>
</evidence>
<dbReference type="InterPro" id="IPR036188">
    <property type="entry name" value="FAD/NAD-bd_sf"/>
</dbReference>
<keyword evidence="11" id="KW-1185">Reference proteome</keyword>
<dbReference type="Pfam" id="PF01494">
    <property type="entry name" value="FAD_binding_3"/>
    <property type="match status" value="1"/>
</dbReference>
<dbReference type="AlphaFoldDB" id="A0A4R3MG60"/>
<feature type="transmembrane region" description="Helical" evidence="8">
    <location>
        <begin position="20"/>
        <end position="40"/>
    </location>
</feature>
<dbReference type="GO" id="GO:0071949">
    <property type="term" value="F:FAD binding"/>
    <property type="evidence" value="ECO:0007669"/>
    <property type="project" value="InterPro"/>
</dbReference>
<proteinExistence type="inferred from homology"/>
<comment type="cofactor">
    <cofactor evidence="1">
        <name>FAD</name>
        <dbReference type="ChEBI" id="CHEBI:57692"/>
    </cofactor>
</comment>
<reference evidence="10 11" key="1">
    <citation type="submission" date="2019-03" db="EMBL/GenBank/DDBJ databases">
        <title>Genomic Encyclopedia of Type Strains, Phase IV (KMG-IV): sequencing the most valuable type-strain genomes for metagenomic binning, comparative biology and taxonomic classification.</title>
        <authorList>
            <person name="Goeker M."/>
        </authorList>
    </citation>
    <scope>NUCLEOTIDE SEQUENCE [LARGE SCALE GENOMIC DNA]</scope>
    <source>
        <strain evidence="10 11">DSM 19345</strain>
    </source>
</reference>
<organism evidence="10 11">
    <name type="scientific">Tepidamorphus gemmatus</name>
    <dbReference type="NCBI Taxonomy" id="747076"/>
    <lineage>
        <taxon>Bacteria</taxon>
        <taxon>Pseudomonadati</taxon>
        <taxon>Pseudomonadota</taxon>
        <taxon>Alphaproteobacteria</taxon>
        <taxon>Hyphomicrobiales</taxon>
        <taxon>Tepidamorphaceae</taxon>
        <taxon>Tepidamorphus</taxon>
    </lineage>
</organism>
<dbReference type="PANTHER" id="PTHR43876">
    <property type="entry name" value="UBIQUINONE BIOSYNTHESIS MONOOXYGENASE COQ6, MITOCHONDRIAL"/>
    <property type="match status" value="1"/>
</dbReference>
<dbReference type="GO" id="GO:0016705">
    <property type="term" value="F:oxidoreductase activity, acting on paired donors, with incorporation or reduction of molecular oxygen"/>
    <property type="evidence" value="ECO:0007669"/>
    <property type="project" value="InterPro"/>
</dbReference>
<evidence type="ECO:0000259" key="9">
    <source>
        <dbReference type="Pfam" id="PF01494"/>
    </source>
</evidence>
<dbReference type="SUPFAM" id="SSF51905">
    <property type="entry name" value="FAD/NAD(P)-binding domain"/>
    <property type="match status" value="1"/>
</dbReference>
<gene>
    <name evidence="10" type="ORF">EDC22_102211</name>
</gene>
<dbReference type="InterPro" id="IPR002938">
    <property type="entry name" value="FAD-bd"/>
</dbReference>
<dbReference type="RefSeq" id="WP_132805301.1">
    <property type="nucleotide sequence ID" value="NZ_SMAK01000002.1"/>
</dbReference>
<dbReference type="EMBL" id="SMAK01000002">
    <property type="protein sequence ID" value="TCT12526.1"/>
    <property type="molecule type" value="Genomic_DNA"/>
</dbReference>
<dbReference type="UniPathway" id="UPA00232"/>